<accession>A0A1U9YTY4</accession>
<name>A0A1U9YTY4_9BACL</name>
<gene>
    <name evidence="1" type="ORF">B7C51_21220</name>
</gene>
<dbReference type="AlphaFoldDB" id="A0A1U9YTY4"/>
<evidence type="ECO:0000313" key="1">
    <source>
        <dbReference type="EMBL" id="ARF69816.1"/>
    </source>
</evidence>
<dbReference type="GeneID" id="64219519"/>
<organism evidence="1 2">
    <name type="scientific">Paenibacillus larvae subsp. pulvifaciens</name>
    <dbReference type="NCBI Taxonomy" id="1477"/>
    <lineage>
        <taxon>Bacteria</taxon>
        <taxon>Bacillati</taxon>
        <taxon>Bacillota</taxon>
        <taxon>Bacilli</taxon>
        <taxon>Bacillales</taxon>
        <taxon>Paenibacillaceae</taxon>
        <taxon>Paenibacillus</taxon>
    </lineage>
</organism>
<dbReference type="Proteomes" id="UP000192727">
    <property type="component" value="Chromosome"/>
</dbReference>
<sequence>MKDKIMDRWSTYEPFYVVLVDKKVADIVITNHARSRWADRIESNNSSIEAICNFLWDRLKNNRIVPYYRNEQDVYLIDDDLVMVAEFAVLENETDIAGNPLYKMIVVTFLGRMSETIELRDLKTYYSWLRHSRRMTLIKNSRKHK</sequence>
<dbReference type="RefSeq" id="WP_023483016.1">
    <property type="nucleotide sequence ID" value="NZ_CP019794.1"/>
</dbReference>
<dbReference type="EMBL" id="CP020557">
    <property type="protein sequence ID" value="ARF69816.1"/>
    <property type="molecule type" value="Genomic_DNA"/>
</dbReference>
<reference evidence="1 2" key="1">
    <citation type="submission" date="2017-03" db="EMBL/GenBank/DDBJ databases">
        <title>Paenibacillus larvae genome sequencing.</title>
        <authorList>
            <person name="Dingman D.W."/>
        </authorList>
    </citation>
    <scope>NUCLEOTIDE SEQUENCE [LARGE SCALE GENOMIC DNA]</scope>
    <source>
        <strain evidence="1 2">SAG 10367</strain>
    </source>
</reference>
<evidence type="ECO:0000313" key="2">
    <source>
        <dbReference type="Proteomes" id="UP000192727"/>
    </source>
</evidence>
<proteinExistence type="predicted"/>
<protein>
    <submittedName>
        <fullName evidence="1">Uncharacterized protein</fullName>
    </submittedName>
</protein>